<reference evidence="2 3" key="1">
    <citation type="submission" date="2017-07" db="EMBL/GenBank/DDBJ databases">
        <authorList>
            <person name="Talla V."/>
            <person name="Backstrom N."/>
        </authorList>
    </citation>
    <scope>NUCLEOTIDE SEQUENCE [LARGE SCALE GENOMIC DNA]</scope>
</reference>
<organism evidence="2 3">
    <name type="scientific">Leptidea sinapis</name>
    <dbReference type="NCBI Taxonomy" id="189913"/>
    <lineage>
        <taxon>Eukaryota</taxon>
        <taxon>Metazoa</taxon>
        <taxon>Ecdysozoa</taxon>
        <taxon>Arthropoda</taxon>
        <taxon>Hexapoda</taxon>
        <taxon>Insecta</taxon>
        <taxon>Pterygota</taxon>
        <taxon>Neoptera</taxon>
        <taxon>Endopterygota</taxon>
        <taxon>Lepidoptera</taxon>
        <taxon>Glossata</taxon>
        <taxon>Ditrysia</taxon>
        <taxon>Papilionoidea</taxon>
        <taxon>Pieridae</taxon>
        <taxon>Dismorphiinae</taxon>
        <taxon>Leptidea</taxon>
    </lineage>
</organism>
<evidence type="ECO:0000313" key="2">
    <source>
        <dbReference type="EMBL" id="VVD02887.1"/>
    </source>
</evidence>
<name>A0A5E4QWX2_9NEOP</name>
<protein>
    <submittedName>
        <fullName evidence="2">Uncharacterized protein</fullName>
    </submittedName>
</protein>
<feature type="compositionally biased region" description="Low complexity" evidence="1">
    <location>
        <begin position="69"/>
        <end position="82"/>
    </location>
</feature>
<sequence>MKIQTHTSLNHLTLVVYLRKQLQIQKKLMRKKSGKKVRVKIKHTNVLKGIAADQEKVSPGAPDLGPHLAVVGTAPGPAPATADDARGHGAGPTPRNASPGPAPGVITGPPRTGTGRGYRPDIGGDAQDLRRVLNWRTVKRSDYWRWRGGMPSTC</sequence>
<dbReference type="EMBL" id="FZQP02006421">
    <property type="protein sequence ID" value="VVD02887.1"/>
    <property type="molecule type" value="Genomic_DNA"/>
</dbReference>
<feature type="region of interest" description="Disordered" evidence="1">
    <location>
        <begin position="57"/>
        <end position="125"/>
    </location>
</feature>
<accession>A0A5E4QWX2</accession>
<proteinExistence type="predicted"/>
<keyword evidence="3" id="KW-1185">Reference proteome</keyword>
<dbReference type="Proteomes" id="UP000324832">
    <property type="component" value="Unassembled WGS sequence"/>
</dbReference>
<dbReference type="AlphaFoldDB" id="A0A5E4QWX2"/>
<evidence type="ECO:0000313" key="3">
    <source>
        <dbReference type="Proteomes" id="UP000324832"/>
    </source>
</evidence>
<gene>
    <name evidence="2" type="ORF">LSINAPIS_LOCUS12991</name>
</gene>
<evidence type="ECO:0000256" key="1">
    <source>
        <dbReference type="SAM" id="MobiDB-lite"/>
    </source>
</evidence>